<feature type="DNA-binding region" description="HMG box" evidence="2">
    <location>
        <begin position="16"/>
        <end position="85"/>
    </location>
</feature>
<proteinExistence type="predicted"/>
<feature type="compositionally biased region" description="Acidic residues" evidence="3">
    <location>
        <begin position="182"/>
        <end position="202"/>
    </location>
</feature>
<dbReference type="PANTHER" id="PTHR48112">
    <property type="entry name" value="HIGH MOBILITY GROUP PROTEIN DSP1"/>
    <property type="match status" value="1"/>
</dbReference>
<dbReference type="InterPro" id="IPR050342">
    <property type="entry name" value="HMGB"/>
</dbReference>
<dbReference type="SMART" id="SM00398">
    <property type="entry name" value="HMG"/>
    <property type="match status" value="2"/>
</dbReference>
<gene>
    <name evidence="5" type="ORF">MCOR_43517</name>
</gene>
<dbReference type="PRINTS" id="PR00886">
    <property type="entry name" value="HIGHMOBLTY12"/>
</dbReference>
<evidence type="ECO:0000256" key="2">
    <source>
        <dbReference type="PROSITE-ProRule" id="PRU00267"/>
    </source>
</evidence>
<evidence type="ECO:0000313" key="5">
    <source>
        <dbReference type="EMBL" id="CAC5410317.1"/>
    </source>
</evidence>
<feature type="domain" description="HMG box" evidence="4">
    <location>
        <begin position="95"/>
        <end position="161"/>
    </location>
</feature>
<dbReference type="PROSITE" id="PS50118">
    <property type="entry name" value="HMG_BOX_2"/>
    <property type="match status" value="2"/>
</dbReference>
<dbReference type="Proteomes" id="UP000507470">
    <property type="component" value="Unassembled WGS sequence"/>
</dbReference>
<dbReference type="InterPro" id="IPR036910">
    <property type="entry name" value="HMG_box_dom_sf"/>
</dbReference>
<sequence length="202" mass="23096">MGRTKGAKRPKDENKPKRSVSAYFYYLAQCREDAKASGKAMSKVGEFTKEASVKWGAMTDSQKKKFNDLAAKDKARYNEEMQAYTGKPMKDENKPKRPQSAYFLFLADYRKKMKGSDISNKDLICSAGKVWGDMSSKEKKPYQDKNAEEVKKYEKEIKEYKENGGASAAKKAKVVEEPNGVSEEEEEEDEEEDEEEEDEDDE</sequence>
<dbReference type="Gene3D" id="1.10.30.10">
    <property type="entry name" value="High mobility group box domain"/>
    <property type="match status" value="2"/>
</dbReference>
<dbReference type="AlphaFoldDB" id="A0A6J8DRG5"/>
<protein>
    <recommendedName>
        <fullName evidence="4">HMG box domain-containing protein</fullName>
    </recommendedName>
</protein>
<organism evidence="5 6">
    <name type="scientific">Mytilus coruscus</name>
    <name type="common">Sea mussel</name>
    <dbReference type="NCBI Taxonomy" id="42192"/>
    <lineage>
        <taxon>Eukaryota</taxon>
        <taxon>Metazoa</taxon>
        <taxon>Spiralia</taxon>
        <taxon>Lophotrochozoa</taxon>
        <taxon>Mollusca</taxon>
        <taxon>Bivalvia</taxon>
        <taxon>Autobranchia</taxon>
        <taxon>Pteriomorphia</taxon>
        <taxon>Mytilida</taxon>
        <taxon>Mytiloidea</taxon>
        <taxon>Mytilidae</taxon>
        <taxon>Mytilinae</taxon>
        <taxon>Mytilus</taxon>
    </lineage>
</organism>
<dbReference type="OrthoDB" id="1919336at2759"/>
<accession>A0A6J8DRG5</accession>
<dbReference type="PANTHER" id="PTHR48112:SF31">
    <property type="entry name" value="HMG BOX DOMAIN-CONTAINING PROTEIN"/>
    <property type="match status" value="1"/>
</dbReference>
<feature type="region of interest" description="Disordered" evidence="3">
    <location>
        <begin position="160"/>
        <end position="202"/>
    </location>
</feature>
<evidence type="ECO:0000256" key="3">
    <source>
        <dbReference type="SAM" id="MobiDB-lite"/>
    </source>
</evidence>
<dbReference type="GO" id="GO:0003677">
    <property type="term" value="F:DNA binding"/>
    <property type="evidence" value="ECO:0007669"/>
    <property type="project" value="UniProtKB-UniRule"/>
</dbReference>
<dbReference type="EMBL" id="CACVKT020007768">
    <property type="protein sequence ID" value="CAC5410317.1"/>
    <property type="molecule type" value="Genomic_DNA"/>
</dbReference>
<feature type="DNA-binding region" description="HMG box" evidence="2">
    <location>
        <begin position="95"/>
        <end position="161"/>
    </location>
</feature>
<feature type="domain" description="HMG box" evidence="4">
    <location>
        <begin position="16"/>
        <end position="85"/>
    </location>
</feature>
<keyword evidence="2" id="KW-0539">Nucleus</keyword>
<keyword evidence="1 2" id="KW-0238">DNA-binding</keyword>
<dbReference type="Pfam" id="PF09011">
    <property type="entry name" value="HMG_box_2"/>
    <property type="match status" value="1"/>
</dbReference>
<reference evidence="5 6" key="1">
    <citation type="submission" date="2020-06" db="EMBL/GenBank/DDBJ databases">
        <authorList>
            <person name="Li R."/>
            <person name="Bekaert M."/>
        </authorList>
    </citation>
    <scope>NUCLEOTIDE SEQUENCE [LARGE SCALE GENOMIC DNA]</scope>
    <source>
        <strain evidence="6">wild</strain>
    </source>
</reference>
<keyword evidence="6" id="KW-1185">Reference proteome</keyword>
<dbReference type="SUPFAM" id="SSF47095">
    <property type="entry name" value="HMG-box"/>
    <property type="match status" value="2"/>
</dbReference>
<dbReference type="InterPro" id="IPR009071">
    <property type="entry name" value="HMG_box_dom"/>
</dbReference>
<evidence type="ECO:0000259" key="4">
    <source>
        <dbReference type="PROSITE" id="PS50118"/>
    </source>
</evidence>
<dbReference type="GO" id="GO:0005634">
    <property type="term" value="C:nucleus"/>
    <property type="evidence" value="ECO:0007669"/>
    <property type="project" value="UniProtKB-UniRule"/>
</dbReference>
<dbReference type="Pfam" id="PF00505">
    <property type="entry name" value="HMG_box"/>
    <property type="match status" value="1"/>
</dbReference>
<evidence type="ECO:0000313" key="6">
    <source>
        <dbReference type="Proteomes" id="UP000507470"/>
    </source>
</evidence>
<evidence type="ECO:0000256" key="1">
    <source>
        <dbReference type="ARBA" id="ARBA00023125"/>
    </source>
</evidence>
<name>A0A6J8DRG5_MYTCO</name>